<dbReference type="AlphaFoldDB" id="A0A976FG39"/>
<dbReference type="RefSeq" id="XP_067815582.1">
    <property type="nucleotide sequence ID" value="XM_067963294.1"/>
</dbReference>
<protein>
    <submittedName>
        <fullName evidence="1">Uncharacterized protein</fullName>
    </submittedName>
</protein>
<dbReference type="EMBL" id="SHOA02000018">
    <property type="protein sequence ID" value="TDH66083.1"/>
    <property type="molecule type" value="Genomic_DNA"/>
</dbReference>
<evidence type="ECO:0000313" key="1">
    <source>
        <dbReference type="EMBL" id="TDH66083.1"/>
    </source>
</evidence>
<dbReference type="OrthoDB" id="160040at2759"/>
<dbReference type="KEGG" id="blac:94348965"/>
<organism evidence="1 2">
    <name type="scientific">Bremia lactucae</name>
    <name type="common">Lettuce downy mildew</name>
    <dbReference type="NCBI Taxonomy" id="4779"/>
    <lineage>
        <taxon>Eukaryota</taxon>
        <taxon>Sar</taxon>
        <taxon>Stramenopiles</taxon>
        <taxon>Oomycota</taxon>
        <taxon>Peronosporomycetes</taxon>
        <taxon>Peronosporales</taxon>
        <taxon>Peronosporaceae</taxon>
        <taxon>Bremia</taxon>
    </lineage>
</organism>
<proteinExistence type="predicted"/>
<keyword evidence="2" id="KW-1185">Reference proteome</keyword>
<reference evidence="1 2" key="1">
    <citation type="journal article" date="2021" name="Genome Biol.">
        <title>AFLAP: assembly-free linkage analysis pipeline using k-mers from genome sequencing data.</title>
        <authorList>
            <person name="Fletcher K."/>
            <person name="Zhang L."/>
            <person name="Gil J."/>
            <person name="Han R."/>
            <person name="Cavanaugh K."/>
            <person name="Michelmore R."/>
        </authorList>
    </citation>
    <scope>NUCLEOTIDE SEQUENCE [LARGE SCALE GENOMIC DNA]</scope>
    <source>
        <strain evidence="1 2">SF5</strain>
    </source>
</reference>
<gene>
    <name evidence="1" type="ORF">CCR75_005212</name>
</gene>
<sequence length="92" mass="10262">MPDGSQTARTMWGYALKMDVQMFCCTIQVTTGRPRHWLQGNSFTRNKNVIVSRSPPTPFFAYTAGTSTAQLNATLEIPQYVQAVEGFPWNGS</sequence>
<name>A0A976FG39_BRELC</name>
<accession>A0A976FG39</accession>
<comment type="caution">
    <text evidence="1">The sequence shown here is derived from an EMBL/GenBank/DDBJ whole genome shotgun (WGS) entry which is preliminary data.</text>
</comment>
<dbReference type="GeneID" id="94348965"/>
<evidence type="ECO:0000313" key="2">
    <source>
        <dbReference type="Proteomes" id="UP000294530"/>
    </source>
</evidence>
<dbReference type="Proteomes" id="UP000294530">
    <property type="component" value="Unassembled WGS sequence"/>
</dbReference>